<dbReference type="EMBL" id="NJBN01000003">
    <property type="protein sequence ID" value="TKJ41191.1"/>
    <property type="molecule type" value="Genomic_DNA"/>
</dbReference>
<evidence type="ECO:0000259" key="3">
    <source>
        <dbReference type="PROSITE" id="PS50045"/>
    </source>
</evidence>
<dbReference type="Gene3D" id="3.40.50.300">
    <property type="entry name" value="P-loop containing nucleotide triphosphate hydrolases"/>
    <property type="match status" value="1"/>
</dbReference>
<comment type="caution">
    <text evidence="4">The sequence shown here is derived from an EMBL/GenBank/DDBJ whole genome shotgun (WGS) entry which is preliminary data.</text>
</comment>
<dbReference type="Proteomes" id="UP000319619">
    <property type="component" value="Unassembled WGS sequence"/>
</dbReference>
<keyword evidence="1" id="KW-0547">Nucleotide-binding</keyword>
<gene>
    <name evidence="4" type="ORF">CEE37_05870</name>
</gene>
<evidence type="ECO:0000256" key="1">
    <source>
        <dbReference type="ARBA" id="ARBA00022741"/>
    </source>
</evidence>
<keyword evidence="2" id="KW-0067">ATP-binding</keyword>
<dbReference type="Pfam" id="PF00158">
    <property type="entry name" value="Sigma54_activat"/>
    <property type="match status" value="1"/>
</dbReference>
<dbReference type="PANTHER" id="PTHR32071">
    <property type="entry name" value="TRANSCRIPTIONAL REGULATORY PROTEIN"/>
    <property type="match status" value="1"/>
</dbReference>
<dbReference type="Gene3D" id="1.10.8.60">
    <property type="match status" value="1"/>
</dbReference>
<organism evidence="4 5">
    <name type="scientific">candidate division LCP-89 bacterium B3_LCP</name>
    <dbReference type="NCBI Taxonomy" id="2012998"/>
    <lineage>
        <taxon>Bacteria</taxon>
        <taxon>Pseudomonadati</taxon>
        <taxon>Bacteria division LCP-89</taxon>
    </lineage>
</organism>
<name>A0A532V1V4_UNCL8</name>
<dbReference type="FunFam" id="3.40.50.300:FF:000006">
    <property type="entry name" value="DNA-binding transcriptional regulator NtrC"/>
    <property type="match status" value="1"/>
</dbReference>
<evidence type="ECO:0000256" key="2">
    <source>
        <dbReference type="ARBA" id="ARBA00022840"/>
    </source>
</evidence>
<dbReference type="GO" id="GO:0005524">
    <property type="term" value="F:ATP binding"/>
    <property type="evidence" value="ECO:0007669"/>
    <property type="project" value="UniProtKB-KW"/>
</dbReference>
<protein>
    <recommendedName>
        <fullName evidence="3">Sigma-54 factor interaction domain-containing protein</fullName>
    </recommendedName>
</protein>
<dbReference type="PROSITE" id="PS00676">
    <property type="entry name" value="SIGMA54_INTERACT_2"/>
    <property type="match status" value="1"/>
</dbReference>
<dbReference type="CDD" id="cd00009">
    <property type="entry name" value="AAA"/>
    <property type="match status" value="1"/>
</dbReference>
<evidence type="ECO:0000313" key="4">
    <source>
        <dbReference type="EMBL" id="TKJ41191.1"/>
    </source>
</evidence>
<dbReference type="InterPro" id="IPR025943">
    <property type="entry name" value="Sigma_54_int_dom_ATP-bd_2"/>
</dbReference>
<dbReference type="GO" id="GO:0006355">
    <property type="term" value="P:regulation of DNA-templated transcription"/>
    <property type="evidence" value="ECO:0007669"/>
    <property type="project" value="InterPro"/>
</dbReference>
<dbReference type="InterPro" id="IPR003593">
    <property type="entry name" value="AAA+_ATPase"/>
</dbReference>
<proteinExistence type="predicted"/>
<feature type="domain" description="Sigma-54 factor interaction" evidence="3">
    <location>
        <begin position="65"/>
        <end position="325"/>
    </location>
</feature>
<dbReference type="SMART" id="SM00382">
    <property type="entry name" value="AAA"/>
    <property type="match status" value="1"/>
</dbReference>
<sequence length="461" mass="53324">MPEKKEVPVFPEELIREIVTSRETVDKIEEQVRYTEFSLPDLEGYLSNLIEEEVNLLKSFWNEEFWGISDSIQSIYGLINRYATSDDSVLILGATGSGKELIAKSLHKRSDRKNDPFQAINCTAIPETLLDGEMFGHEKGSYTGADEDREGLVEQADKGTLFLDEIGDMDPLLQTKLLRFLNDGTFRRVGDTRTKPREADVRIIAATNRNIFVDEHDENVPPLRQDLIYRINSLTIQVPALNPIKSEEMNALRSGIKHTDKLRAIVNKERIEDIPIFIYGFIHQYNQERKTNIDHISLSFLEYLLEAPLTGGVRELRSRVRRACQWQRKNTVFTDGSIISQCPPYDSLKNFAADEEVKFWPIPLREMVINPWKDIALHRKFSSDITFEDSMHELRDNSFFRKLAMKNLSFKNIKLRYIRAFLETHPGISDKKAGEILGIAPNTFKRQRQMIETIPDSWNWP</sequence>
<reference evidence="4 5" key="1">
    <citation type="submission" date="2017-06" db="EMBL/GenBank/DDBJ databases">
        <title>Novel microbial phyla capable of carbon fixation and sulfur reduction in deep-sea sediments.</title>
        <authorList>
            <person name="Huang J."/>
            <person name="Baker B."/>
            <person name="Wang Y."/>
        </authorList>
    </citation>
    <scope>NUCLEOTIDE SEQUENCE [LARGE SCALE GENOMIC DNA]</scope>
    <source>
        <strain evidence="4">B3_LCP</strain>
    </source>
</reference>
<dbReference type="PANTHER" id="PTHR32071:SF121">
    <property type="entry name" value="SIGMA L-DEPENDENT TRANSCRIPTIONAL REGULATOR YQIR-RELATED"/>
    <property type="match status" value="1"/>
</dbReference>
<dbReference type="InterPro" id="IPR027417">
    <property type="entry name" value="P-loop_NTPase"/>
</dbReference>
<dbReference type="InterPro" id="IPR058031">
    <property type="entry name" value="AAA_lid_NorR"/>
</dbReference>
<evidence type="ECO:0000313" key="5">
    <source>
        <dbReference type="Proteomes" id="UP000319619"/>
    </source>
</evidence>
<dbReference type="Pfam" id="PF25601">
    <property type="entry name" value="AAA_lid_14"/>
    <property type="match status" value="1"/>
</dbReference>
<dbReference type="PROSITE" id="PS50045">
    <property type="entry name" value="SIGMA54_INTERACT_4"/>
    <property type="match status" value="1"/>
</dbReference>
<dbReference type="AlphaFoldDB" id="A0A532V1V4"/>
<dbReference type="SUPFAM" id="SSF52540">
    <property type="entry name" value="P-loop containing nucleoside triphosphate hydrolases"/>
    <property type="match status" value="1"/>
</dbReference>
<dbReference type="InterPro" id="IPR002078">
    <property type="entry name" value="Sigma_54_int"/>
</dbReference>
<accession>A0A532V1V4</accession>